<name>A0AAQ3WCJ0_PASNO</name>
<dbReference type="GO" id="GO:0009734">
    <property type="term" value="P:auxin-activated signaling pathway"/>
    <property type="evidence" value="ECO:0007669"/>
    <property type="project" value="TreeGrafter"/>
</dbReference>
<feature type="domain" description="Pleckstrin-like plant" evidence="3">
    <location>
        <begin position="357"/>
        <end position="466"/>
    </location>
</feature>
<evidence type="ECO:0000259" key="2">
    <source>
        <dbReference type="Pfam" id="PF05703"/>
    </source>
</evidence>
<reference evidence="4 5" key="1">
    <citation type="submission" date="2024-02" db="EMBL/GenBank/DDBJ databases">
        <title>High-quality chromosome-scale genome assembly of Pensacola bahiagrass (Paspalum notatum Flugge var. saurae).</title>
        <authorList>
            <person name="Vega J.M."/>
            <person name="Podio M."/>
            <person name="Orjuela J."/>
            <person name="Siena L.A."/>
            <person name="Pessino S.C."/>
            <person name="Combes M.C."/>
            <person name="Mariac C."/>
            <person name="Albertini E."/>
            <person name="Pupilli F."/>
            <person name="Ortiz J.P.A."/>
            <person name="Leblanc O."/>
        </authorList>
    </citation>
    <scope>NUCLEOTIDE SEQUENCE [LARGE SCALE GENOMIC DNA]</scope>
    <source>
        <strain evidence="4">R1</strain>
        <tissue evidence="4">Leaf</tissue>
    </source>
</reference>
<dbReference type="PANTHER" id="PTHR31351:SF30">
    <property type="entry name" value="VAN3-BINDING PROTEIN-LIKE"/>
    <property type="match status" value="1"/>
</dbReference>
<gene>
    <name evidence="4" type="ORF">U9M48_008055</name>
</gene>
<dbReference type="AlphaFoldDB" id="A0AAQ3WCJ0"/>
<evidence type="ECO:0000313" key="5">
    <source>
        <dbReference type="Proteomes" id="UP001341281"/>
    </source>
</evidence>
<evidence type="ECO:0000313" key="4">
    <source>
        <dbReference type="EMBL" id="WVZ57702.1"/>
    </source>
</evidence>
<dbReference type="Pfam" id="PF05703">
    <property type="entry name" value="Auxin_canalis"/>
    <property type="match status" value="1"/>
</dbReference>
<feature type="region of interest" description="Disordered" evidence="1">
    <location>
        <begin position="117"/>
        <end position="156"/>
    </location>
</feature>
<evidence type="ECO:0008006" key="6">
    <source>
        <dbReference type="Google" id="ProtNLM"/>
    </source>
</evidence>
<dbReference type="InterPro" id="IPR013666">
    <property type="entry name" value="PH_pln"/>
</dbReference>
<organism evidence="4 5">
    <name type="scientific">Paspalum notatum var. saurae</name>
    <dbReference type="NCBI Taxonomy" id="547442"/>
    <lineage>
        <taxon>Eukaryota</taxon>
        <taxon>Viridiplantae</taxon>
        <taxon>Streptophyta</taxon>
        <taxon>Embryophyta</taxon>
        <taxon>Tracheophyta</taxon>
        <taxon>Spermatophyta</taxon>
        <taxon>Magnoliopsida</taxon>
        <taxon>Liliopsida</taxon>
        <taxon>Poales</taxon>
        <taxon>Poaceae</taxon>
        <taxon>PACMAD clade</taxon>
        <taxon>Panicoideae</taxon>
        <taxon>Andropogonodae</taxon>
        <taxon>Paspaleae</taxon>
        <taxon>Paspalinae</taxon>
        <taxon>Paspalum</taxon>
    </lineage>
</organism>
<dbReference type="InterPro" id="IPR008546">
    <property type="entry name" value="VAN3-bd-like_auxin_canal"/>
</dbReference>
<evidence type="ECO:0000259" key="3">
    <source>
        <dbReference type="Pfam" id="PF08458"/>
    </source>
</evidence>
<dbReference type="Pfam" id="PF08458">
    <property type="entry name" value="PH_2"/>
    <property type="match status" value="1"/>
</dbReference>
<dbReference type="Proteomes" id="UP001341281">
    <property type="component" value="Chromosome 02"/>
</dbReference>
<keyword evidence="5" id="KW-1185">Reference proteome</keyword>
<evidence type="ECO:0000256" key="1">
    <source>
        <dbReference type="SAM" id="MobiDB-lite"/>
    </source>
</evidence>
<dbReference type="GO" id="GO:0010087">
    <property type="term" value="P:phloem or xylem histogenesis"/>
    <property type="evidence" value="ECO:0007669"/>
    <property type="project" value="TreeGrafter"/>
</dbReference>
<dbReference type="EMBL" id="CP144746">
    <property type="protein sequence ID" value="WVZ57702.1"/>
    <property type="molecule type" value="Genomic_DNA"/>
</dbReference>
<feature type="domain" description="VAN3-binding protein-like auxin canalisation" evidence="2">
    <location>
        <begin position="94"/>
        <end position="343"/>
    </location>
</feature>
<dbReference type="PANTHER" id="PTHR31351">
    <property type="entry name" value="EXPRESSED PROTEIN"/>
    <property type="match status" value="1"/>
</dbReference>
<accession>A0AAQ3WCJ0</accession>
<dbReference type="InterPro" id="IPR040269">
    <property type="entry name" value="VAB"/>
</dbReference>
<proteinExistence type="predicted"/>
<dbReference type="GO" id="GO:0010305">
    <property type="term" value="P:leaf vascular tissue pattern formation"/>
    <property type="evidence" value="ECO:0007669"/>
    <property type="project" value="TreeGrafter"/>
</dbReference>
<sequence length="476" mass="50259">MQVSQDQCIQGFLLSLGAATKPDLSRSPDGAFQERSGVWDGFLPEMPSAVMSNALFMPLAEVHPESERMDVQKAAIRHKEKSRRSKCHHSEEMPVVPEQAMEFLSRTWSPASSDLFQILSPGSLGSSPEDSGREDSKGDRGEEDEEEHLDTARFNGGTSQLFSQTWRVVTSGKPTSSGQRRHKLVQPAWLNAGNMKAMLRGFLLDSVPVTGSRRRRRRDELRLHSAQAHAAVSVAQLAAAVAGIVSVCDLRPAAAAASGAGGDKRLGTVLASAAALVATVCAEAAETSGAPRGRVTSAVRAGLDSRSSAELLTLTATAATCLRGAATLKQRASDLRGISSNAMPVSISAGIQKGTALRVCLPCGRVCVRTVSVFPQRGGGGGGGGAVVLRLGKKRLRGAFATFKEYVVSAVGEGGSGEVAVEGRPAFPVVLVTSEEEGAAAAVQLLFEHQTHCKVWKAAIEGMLAEQKLKRDDKLN</sequence>
<protein>
    <recommendedName>
        <fullName evidence="6">VAN3-binding protein-like auxin canalisation domain-containing protein</fullName>
    </recommendedName>
</protein>
<feature type="compositionally biased region" description="Basic and acidic residues" evidence="1">
    <location>
        <begin position="130"/>
        <end position="140"/>
    </location>
</feature>